<dbReference type="AlphaFoldDB" id="A0A8S9ZNZ2"/>
<name>A0A8S9ZNZ2_9BILA</name>
<dbReference type="EMBL" id="JABEBT010000048">
    <property type="protein sequence ID" value="KAF7635001.1"/>
    <property type="molecule type" value="Genomic_DNA"/>
</dbReference>
<sequence length="132" mass="15796">KQQNKNILKINKKRKNIPFELLTEIFKTSINPIEILRQLTRKELNKDNLCTNCECRNSKMFGDMEIFGMYWKKVLQKMVSTSKITYKLIGKKFLKRNVRLLFIMKKLSKMENGEHLILNLAEKLVVFMKNHF</sequence>
<gene>
    <name evidence="1" type="ORF">Mgra_00005598</name>
</gene>
<keyword evidence="2" id="KW-1185">Reference proteome</keyword>
<evidence type="ECO:0000313" key="2">
    <source>
        <dbReference type="Proteomes" id="UP000605970"/>
    </source>
</evidence>
<evidence type="ECO:0000313" key="1">
    <source>
        <dbReference type="EMBL" id="KAF7635001.1"/>
    </source>
</evidence>
<accession>A0A8S9ZNZ2</accession>
<feature type="non-terminal residue" evidence="1">
    <location>
        <position position="132"/>
    </location>
</feature>
<comment type="caution">
    <text evidence="1">The sequence shown here is derived from an EMBL/GenBank/DDBJ whole genome shotgun (WGS) entry which is preliminary data.</text>
</comment>
<dbReference type="Proteomes" id="UP000605970">
    <property type="component" value="Unassembled WGS sequence"/>
</dbReference>
<reference evidence="1" key="1">
    <citation type="journal article" date="2020" name="Ecol. Evol.">
        <title>Genome structure and content of the rice root-knot nematode (Meloidogyne graminicola).</title>
        <authorList>
            <person name="Phan N.T."/>
            <person name="Danchin E.G.J."/>
            <person name="Klopp C."/>
            <person name="Perfus-Barbeoch L."/>
            <person name="Kozlowski D.K."/>
            <person name="Koutsovoulos G.D."/>
            <person name="Lopez-Roques C."/>
            <person name="Bouchez O."/>
            <person name="Zahm M."/>
            <person name="Besnard G."/>
            <person name="Bellafiore S."/>
        </authorList>
    </citation>
    <scope>NUCLEOTIDE SEQUENCE</scope>
    <source>
        <strain evidence="1">VN-18</strain>
    </source>
</reference>
<proteinExistence type="predicted"/>
<organism evidence="1 2">
    <name type="scientific">Meloidogyne graminicola</name>
    <dbReference type="NCBI Taxonomy" id="189291"/>
    <lineage>
        <taxon>Eukaryota</taxon>
        <taxon>Metazoa</taxon>
        <taxon>Ecdysozoa</taxon>
        <taxon>Nematoda</taxon>
        <taxon>Chromadorea</taxon>
        <taxon>Rhabditida</taxon>
        <taxon>Tylenchina</taxon>
        <taxon>Tylenchomorpha</taxon>
        <taxon>Tylenchoidea</taxon>
        <taxon>Meloidogynidae</taxon>
        <taxon>Meloidogyninae</taxon>
        <taxon>Meloidogyne</taxon>
    </lineage>
</organism>
<feature type="non-terminal residue" evidence="1">
    <location>
        <position position="1"/>
    </location>
</feature>
<protein>
    <submittedName>
        <fullName evidence="1">Uncharacterized protein</fullName>
    </submittedName>
</protein>